<dbReference type="RefSeq" id="WP_069585532.1">
    <property type="nucleotide sequence ID" value="NZ_LMVM01000012.1"/>
</dbReference>
<proteinExistence type="predicted"/>
<reference evidence="1 2" key="1">
    <citation type="journal article" date="2017" name="BMC Genomics">
        <title>Genomic analysis of methanogenic archaea reveals a shift towards energy conservation.</title>
        <authorList>
            <person name="Gilmore S.P."/>
            <person name="Henske J.K."/>
            <person name="Sexton J.A."/>
            <person name="Solomon K.V."/>
            <person name="Seppala S."/>
            <person name="Yoo J.I."/>
            <person name="Huyett L.M."/>
            <person name="Pressman A."/>
            <person name="Cogan J.Z."/>
            <person name="Kivenson V."/>
            <person name="Peng X."/>
            <person name="Tan Y."/>
            <person name="Valentine D.L."/>
            <person name="O'Malley M.A."/>
        </authorList>
    </citation>
    <scope>NUCLEOTIDE SEQUENCE [LARGE SCALE GENOMIC DNA]</scope>
    <source>
        <strain evidence="1 2">M.o.H.</strain>
    </source>
</reference>
<comment type="caution">
    <text evidence="1">The sequence shown here is derived from an EMBL/GenBank/DDBJ whole genome shotgun (WGS) entry which is preliminary data.</text>
</comment>
<dbReference type="AlphaFoldDB" id="A0A2A2H699"/>
<dbReference type="EMBL" id="LMVM01000012">
    <property type="protein sequence ID" value="PAV04846.1"/>
    <property type="molecule type" value="Genomic_DNA"/>
</dbReference>
<sequence length="90" mass="10453">MNQKINDRELDIIHEVDNIVLEINEAHSLELNHYIKINHEEPNITIELSVSPHTLIPNEAIDEIGEQLGSTETFIRYIDTNKLSLIFKFD</sequence>
<name>A0A2A2H699_METBR</name>
<protein>
    <submittedName>
        <fullName evidence="1">Uncharacterized protein</fullName>
    </submittedName>
</protein>
<keyword evidence="2" id="KW-1185">Reference proteome</keyword>
<gene>
    <name evidence="1" type="ORF">ASJ80_11080</name>
</gene>
<accession>A0A2A2H699</accession>
<organism evidence="1 2">
    <name type="scientific">Methanobacterium bryantii</name>
    <dbReference type="NCBI Taxonomy" id="2161"/>
    <lineage>
        <taxon>Archaea</taxon>
        <taxon>Methanobacteriati</taxon>
        <taxon>Methanobacteriota</taxon>
        <taxon>Methanomada group</taxon>
        <taxon>Methanobacteria</taxon>
        <taxon>Methanobacteriales</taxon>
        <taxon>Methanobacteriaceae</taxon>
        <taxon>Methanobacterium</taxon>
    </lineage>
</organism>
<evidence type="ECO:0000313" key="1">
    <source>
        <dbReference type="EMBL" id="PAV04846.1"/>
    </source>
</evidence>
<dbReference type="OrthoDB" id="374023at2157"/>
<evidence type="ECO:0000313" key="2">
    <source>
        <dbReference type="Proteomes" id="UP000217784"/>
    </source>
</evidence>
<dbReference type="Proteomes" id="UP000217784">
    <property type="component" value="Unassembled WGS sequence"/>
</dbReference>